<evidence type="ECO:0000313" key="2">
    <source>
        <dbReference type="Proteomes" id="UP000509301"/>
    </source>
</evidence>
<proteinExistence type="predicted"/>
<dbReference type="RefSeq" id="WP_174629524.1">
    <property type="nucleotide sequence ID" value="NZ_CP049074.1"/>
</dbReference>
<gene>
    <name evidence="1" type="ORF">GWK48_03160</name>
</gene>
<protein>
    <submittedName>
        <fullName evidence="1">Uncharacterized protein</fullName>
    </submittedName>
</protein>
<keyword evidence="2" id="KW-1185">Reference proteome</keyword>
<reference evidence="1 2" key="1">
    <citation type="submission" date="2020-02" db="EMBL/GenBank/DDBJ databases">
        <title>Comparative genome analysis reveals the metabolism and evolution of the thermophilic archaeal genus Metallosphaera.</title>
        <authorList>
            <person name="Jiang C."/>
        </authorList>
    </citation>
    <scope>NUCLEOTIDE SEQUENCE [LARGE SCALE GENOMIC DNA]</scope>
    <source>
        <strain evidence="1 2">Ric-A</strain>
    </source>
</reference>
<dbReference type="KEGG" id="mten:GWK48_03160"/>
<dbReference type="EMBL" id="CP049074">
    <property type="protein sequence ID" value="QKQ99524.1"/>
    <property type="molecule type" value="Genomic_DNA"/>
</dbReference>
<dbReference type="OrthoDB" id="34219at2157"/>
<dbReference type="AlphaFoldDB" id="A0A6N0NTL4"/>
<evidence type="ECO:0000313" key="1">
    <source>
        <dbReference type="EMBL" id="QKQ99524.1"/>
    </source>
</evidence>
<dbReference type="Proteomes" id="UP000509301">
    <property type="component" value="Chromosome"/>
</dbReference>
<accession>A0A6N0NTL4</accession>
<organism evidence="1 2">
    <name type="scientific">Metallosphaera tengchongensis</name>
    <dbReference type="NCBI Taxonomy" id="1532350"/>
    <lineage>
        <taxon>Archaea</taxon>
        <taxon>Thermoproteota</taxon>
        <taxon>Thermoprotei</taxon>
        <taxon>Sulfolobales</taxon>
        <taxon>Sulfolobaceae</taxon>
        <taxon>Metallosphaera</taxon>
    </lineage>
</organism>
<dbReference type="GeneID" id="55640915"/>
<sequence length="317" mass="35412">MTVNFVTFDEGEIGGYVDHQSSVKSAILGSTFNEHTFNFYVEHKPVKGYLVIVTESPPEFIKWRLWLNNFSLTKEFKPNLSFSGESKKETSFHIFDVTHLITSGKNELTISYNGARSLAVKVVSVVSIIEATGFHTAYSLRGGYLQLRPGDQIELKSLGRNYIVLKGNLREQVRIMNGKNFDDLIELNHECEEVEPESEGIVKVLNVTEASKASVQLLLHYTYKSEAPALDFDLIPNVIGNVLQIRIVNTGEVDIEKVTLNVMVNGVTASFRTITNVGKGRDAVCEVQIPPRKGNVLIRAVGIKAGLRRILDKELDR</sequence>
<name>A0A6N0NTL4_9CREN</name>